<gene>
    <name evidence="2" type="ORF">ACFU0X_02785</name>
</gene>
<accession>A0ABW6J9F4</accession>
<organism evidence="2 3">
    <name type="scientific">Streptomyces cellulosae</name>
    <dbReference type="NCBI Taxonomy" id="1968"/>
    <lineage>
        <taxon>Bacteria</taxon>
        <taxon>Bacillati</taxon>
        <taxon>Actinomycetota</taxon>
        <taxon>Actinomycetes</taxon>
        <taxon>Kitasatosporales</taxon>
        <taxon>Streptomycetaceae</taxon>
        <taxon>Streptomyces</taxon>
    </lineage>
</organism>
<evidence type="ECO:0000313" key="2">
    <source>
        <dbReference type="EMBL" id="MFE7961968.1"/>
    </source>
</evidence>
<dbReference type="Proteomes" id="UP001600650">
    <property type="component" value="Unassembled WGS sequence"/>
</dbReference>
<evidence type="ECO:0000313" key="3">
    <source>
        <dbReference type="Proteomes" id="UP001600650"/>
    </source>
</evidence>
<comment type="caution">
    <text evidence="2">The sequence shown here is derived from an EMBL/GenBank/DDBJ whole genome shotgun (WGS) entry which is preliminary data.</text>
</comment>
<feature type="region of interest" description="Disordered" evidence="1">
    <location>
        <begin position="270"/>
        <end position="377"/>
    </location>
</feature>
<name>A0ABW6J9F4_STRCE</name>
<dbReference type="EMBL" id="JBHVBU010000005">
    <property type="protein sequence ID" value="MFE7961968.1"/>
    <property type="molecule type" value="Genomic_DNA"/>
</dbReference>
<reference evidence="2 3" key="1">
    <citation type="submission" date="2024-09" db="EMBL/GenBank/DDBJ databases">
        <title>The Natural Products Discovery Center: Release of the First 8490 Sequenced Strains for Exploring Actinobacteria Biosynthetic Diversity.</title>
        <authorList>
            <person name="Kalkreuter E."/>
            <person name="Kautsar S.A."/>
            <person name="Yang D."/>
            <person name="Bader C.D."/>
            <person name="Teijaro C.N."/>
            <person name="Fluegel L."/>
            <person name="Davis C.M."/>
            <person name="Simpson J.R."/>
            <person name="Lauterbach L."/>
            <person name="Steele A.D."/>
            <person name="Gui C."/>
            <person name="Meng S."/>
            <person name="Li G."/>
            <person name="Viehrig K."/>
            <person name="Ye F."/>
            <person name="Su P."/>
            <person name="Kiefer A.F."/>
            <person name="Nichols A."/>
            <person name="Cepeda A.J."/>
            <person name="Yan W."/>
            <person name="Fan B."/>
            <person name="Jiang Y."/>
            <person name="Adhikari A."/>
            <person name="Zheng C.-J."/>
            <person name="Schuster L."/>
            <person name="Cowan T.M."/>
            <person name="Smanski M.J."/>
            <person name="Chevrette M.G."/>
            <person name="De Carvalho L.P.S."/>
            <person name="Shen B."/>
        </authorList>
    </citation>
    <scope>NUCLEOTIDE SEQUENCE [LARGE SCALE GENOMIC DNA]</scope>
    <source>
        <strain evidence="2 3">NPDC057399</strain>
    </source>
</reference>
<feature type="compositionally biased region" description="Low complexity" evidence="1">
    <location>
        <begin position="343"/>
        <end position="355"/>
    </location>
</feature>
<proteinExistence type="predicted"/>
<feature type="region of interest" description="Disordered" evidence="1">
    <location>
        <begin position="222"/>
        <end position="243"/>
    </location>
</feature>
<dbReference type="InterPro" id="IPR045652">
    <property type="entry name" value="DUF6397"/>
</dbReference>
<dbReference type="Pfam" id="PF19934">
    <property type="entry name" value="DUF6397"/>
    <property type="match status" value="1"/>
</dbReference>
<keyword evidence="3" id="KW-1185">Reference proteome</keyword>
<dbReference type="RefSeq" id="WP_381724846.1">
    <property type="nucleotide sequence ID" value="NZ_JBHVBU010000005.1"/>
</dbReference>
<sequence length="377" mass="41350">MSRQTTTATTTQRTVTVFDTGAHRPVVAKDDTWITTGRAARELGLRRTEFDLAVRLGRIRTEPGRTAGERRIARAEIERLRAGPDFPEALRRSVHAVGTAEGSALLGVAKTRFTRLARLGLVVPVAFHLNRYRAVVWLYLADELRLFGDDEKNAALLTGRMSEGLRGLLDSGIDLRPRNWRSRHLGFLLREAEEPWARAGAVASFLDPLHVAQVVRDPYERSHVNGFRRRPPGGGNPDSPGAQIAADLMTARDPDEIAWLRADLARLVDEARGHRPAPRPSTSRPSTCRPSSSRPSSSRPSSSRPSSSRPSTSRPFPSHRTASAVEPPASRRPVLGAPPARPAAPARPDTPAATDRAGRRGLLARWCHRTVRSAGRP</sequence>
<feature type="compositionally biased region" description="Low complexity" evidence="1">
    <location>
        <begin position="280"/>
        <end position="321"/>
    </location>
</feature>
<protein>
    <submittedName>
        <fullName evidence="2">DUF6397 family protein</fullName>
    </submittedName>
</protein>
<evidence type="ECO:0000256" key="1">
    <source>
        <dbReference type="SAM" id="MobiDB-lite"/>
    </source>
</evidence>